<evidence type="ECO:0000313" key="2">
    <source>
        <dbReference type="Proteomes" id="UP001596098"/>
    </source>
</evidence>
<sequence length="360" mass="38755">MASSPFLPRALSSSIGSVRRRYRASGADLPWSDPLPAHGVAMEGYFWRFTDPSSSRTLIALNGVNRAANGTWATLGLASHPNGFLRTTVHPTAHADPRRLGVEAGDAFIATPDRVRVDLAPDARLDVRIAASVPWPRRSLGGSSVFQSVPGLNQYWHPWLLGGRATGTATVGEETWELDGWQVYAEKNWGKGGFPDAWWWGQAHGFDEPRVCVAFAGGEVSAGPLRTTVTAVVVLLPDGTLVRLGDPVVSPVHADVSDERWSLRGRSARWSIEIEGTGHLGDAHVLPVPLPAERRNVPGAIEHLGASMTVRVRRDRNLVWEGTSAVAALEHGSIARARAEVIRRGWGPDAVDAAPGQNDA</sequence>
<proteinExistence type="predicted"/>
<dbReference type="InterPro" id="IPR025893">
    <property type="entry name" value="Tocopherol_cyclase"/>
</dbReference>
<accession>A0ABW1QU55</accession>
<evidence type="ECO:0000313" key="1">
    <source>
        <dbReference type="EMBL" id="MFC6152094.1"/>
    </source>
</evidence>
<dbReference type="Pfam" id="PF14249">
    <property type="entry name" value="Tocopherol_cycl"/>
    <property type="match status" value="1"/>
</dbReference>
<comment type="caution">
    <text evidence="1">The sequence shown here is derived from an EMBL/GenBank/DDBJ whole genome shotgun (WGS) entry which is preliminary data.</text>
</comment>
<name>A0ABW1QU55_9ACTN</name>
<keyword evidence="2" id="KW-1185">Reference proteome</keyword>
<gene>
    <name evidence="1" type="ORF">ACFPWU_00220</name>
</gene>
<protein>
    <submittedName>
        <fullName evidence="1">Tocopherol cyclase family protein</fullName>
    </submittedName>
</protein>
<dbReference type="RefSeq" id="WP_128220108.1">
    <property type="nucleotide sequence ID" value="NZ_CP034929.1"/>
</dbReference>
<dbReference type="PANTHER" id="PTHR35309:SF4">
    <property type="entry name" value="TOCOPHEROL CYCLASE"/>
    <property type="match status" value="1"/>
</dbReference>
<dbReference type="EMBL" id="JBHSQI010000001">
    <property type="protein sequence ID" value="MFC6152094.1"/>
    <property type="molecule type" value="Genomic_DNA"/>
</dbReference>
<dbReference type="Proteomes" id="UP001596098">
    <property type="component" value="Unassembled WGS sequence"/>
</dbReference>
<dbReference type="PANTHER" id="PTHR35309">
    <property type="match status" value="1"/>
</dbReference>
<organism evidence="1 2">
    <name type="scientific">Nocardioides yefusunii</name>
    <dbReference type="NCBI Taxonomy" id="2500546"/>
    <lineage>
        <taxon>Bacteria</taxon>
        <taxon>Bacillati</taxon>
        <taxon>Actinomycetota</taxon>
        <taxon>Actinomycetes</taxon>
        <taxon>Propionibacteriales</taxon>
        <taxon>Nocardioidaceae</taxon>
        <taxon>Nocardioides</taxon>
    </lineage>
</organism>
<reference evidence="2" key="1">
    <citation type="journal article" date="2019" name="Int. J. Syst. Evol. Microbiol.">
        <title>The Global Catalogue of Microorganisms (GCM) 10K type strain sequencing project: providing services to taxonomists for standard genome sequencing and annotation.</title>
        <authorList>
            <consortium name="The Broad Institute Genomics Platform"/>
            <consortium name="The Broad Institute Genome Sequencing Center for Infectious Disease"/>
            <person name="Wu L."/>
            <person name="Ma J."/>
        </authorList>
    </citation>
    <scope>NUCLEOTIDE SEQUENCE [LARGE SCALE GENOMIC DNA]</scope>
    <source>
        <strain evidence="2">DFY28</strain>
    </source>
</reference>